<feature type="binding site" evidence="14">
    <location>
        <position position="411"/>
    </location>
    <ligand>
        <name>Zn(2+)</name>
        <dbReference type="ChEBI" id="CHEBI:29105"/>
    </ligand>
</feature>
<dbReference type="EC" id="6.5.1.2" evidence="2 14"/>
<evidence type="ECO:0000256" key="12">
    <source>
        <dbReference type="ARBA" id="ARBA00034005"/>
    </source>
</evidence>
<name>A0A7C4UEW8_UNCW3</name>
<evidence type="ECO:0000313" key="17">
    <source>
        <dbReference type="EMBL" id="HGW91030.1"/>
    </source>
</evidence>
<dbReference type="Gene3D" id="3.30.470.30">
    <property type="entry name" value="DNA ligase/mRNA capping enzyme"/>
    <property type="match status" value="1"/>
</dbReference>
<dbReference type="FunFam" id="1.10.150.20:FF:000006">
    <property type="entry name" value="DNA ligase"/>
    <property type="match status" value="1"/>
</dbReference>
<evidence type="ECO:0000256" key="3">
    <source>
        <dbReference type="ARBA" id="ARBA00013308"/>
    </source>
</evidence>
<keyword evidence="7 14" id="KW-0227">DNA damage</keyword>
<dbReference type="CDD" id="cd00114">
    <property type="entry name" value="LIGANc"/>
    <property type="match status" value="1"/>
</dbReference>
<keyword evidence="4 14" id="KW-0436">Ligase</keyword>
<dbReference type="Pfam" id="PF03120">
    <property type="entry name" value="OB_DNA_ligase"/>
    <property type="match status" value="1"/>
</dbReference>
<comment type="catalytic activity">
    <reaction evidence="12 14 15">
        <text>NAD(+) + (deoxyribonucleotide)n-3'-hydroxyl + 5'-phospho-(deoxyribonucleotide)m = (deoxyribonucleotide)n+m + AMP + beta-nicotinamide D-nucleotide.</text>
        <dbReference type="EC" id="6.5.1.2"/>
    </reaction>
</comment>
<evidence type="ECO:0000256" key="1">
    <source>
        <dbReference type="ARBA" id="ARBA00004067"/>
    </source>
</evidence>
<evidence type="ECO:0000259" key="16">
    <source>
        <dbReference type="PROSITE" id="PS50172"/>
    </source>
</evidence>
<dbReference type="InterPro" id="IPR033136">
    <property type="entry name" value="DNA_ligase_CS"/>
</dbReference>
<evidence type="ECO:0000256" key="15">
    <source>
        <dbReference type="RuleBase" id="RU000618"/>
    </source>
</evidence>
<feature type="binding site" evidence="14">
    <location>
        <position position="140"/>
    </location>
    <ligand>
        <name>NAD(+)</name>
        <dbReference type="ChEBI" id="CHEBI:57540"/>
    </ligand>
</feature>
<keyword evidence="11 14" id="KW-0234">DNA repair</keyword>
<dbReference type="Gene3D" id="6.20.10.30">
    <property type="match status" value="1"/>
</dbReference>
<dbReference type="PROSITE" id="PS50172">
    <property type="entry name" value="BRCT"/>
    <property type="match status" value="1"/>
</dbReference>
<reference evidence="17" key="1">
    <citation type="journal article" date="2020" name="mSystems">
        <title>Genome- and Community-Level Interaction Insights into Carbon Utilization and Element Cycling Functions of Hydrothermarchaeota in Hydrothermal Sediment.</title>
        <authorList>
            <person name="Zhou Z."/>
            <person name="Liu Y."/>
            <person name="Xu W."/>
            <person name="Pan J."/>
            <person name="Luo Z.H."/>
            <person name="Li M."/>
        </authorList>
    </citation>
    <scope>NUCLEOTIDE SEQUENCE [LARGE SCALE GENOMIC DNA]</scope>
    <source>
        <strain evidence="17">SpSt-780</strain>
    </source>
</reference>
<dbReference type="InterPro" id="IPR004150">
    <property type="entry name" value="NAD_DNA_ligase_OB"/>
</dbReference>
<protein>
    <recommendedName>
        <fullName evidence="3 14">DNA ligase</fullName>
        <ecNumber evidence="2 14">6.5.1.2</ecNumber>
    </recommendedName>
    <alternativeName>
        <fullName evidence="14">Polydeoxyribonucleotide synthase [NAD(+)]</fullName>
    </alternativeName>
</protein>
<dbReference type="SUPFAM" id="SSF52113">
    <property type="entry name" value="BRCT domain"/>
    <property type="match status" value="1"/>
</dbReference>
<dbReference type="GO" id="GO:0003677">
    <property type="term" value="F:DNA binding"/>
    <property type="evidence" value="ECO:0007669"/>
    <property type="project" value="InterPro"/>
</dbReference>
<dbReference type="EMBL" id="DTHG01000006">
    <property type="protein sequence ID" value="HGW91030.1"/>
    <property type="molecule type" value="Genomic_DNA"/>
</dbReference>
<dbReference type="Gene3D" id="1.10.150.20">
    <property type="entry name" value="5' to 3' exonuclease, C-terminal subdomain"/>
    <property type="match status" value="2"/>
</dbReference>
<dbReference type="NCBIfam" id="TIGR00575">
    <property type="entry name" value="dnlj"/>
    <property type="match status" value="1"/>
</dbReference>
<keyword evidence="10 14" id="KW-0520">NAD</keyword>
<dbReference type="Pfam" id="PF12826">
    <property type="entry name" value="HHH_2"/>
    <property type="match status" value="1"/>
</dbReference>
<dbReference type="PANTHER" id="PTHR23389">
    <property type="entry name" value="CHROMOSOME TRANSMISSION FIDELITY FACTOR 18"/>
    <property type="match status" value="1"/>
</dbReference>
<dbReference type="InterPro" id="IPR036420">
    <property type="entry name" value="BRCT_dom_sf"/>
</dbReference>
<dbReference type="AlphaFoldDB" id="A0A7C4UEW8"/>
<dbReference type="GO" id="GO:0003911">
    <property type="term" value="F:DNA ligase (NAD+) activity"/>
    <property type="evidence" value="ECO:0007669"/>
    <property type="project" value="UniProtKB-UniRule"/>
</dbReference>
<feature type="binding site" evidence="14">
    <location>
        <position position="117"/>
    </location>
    <ligand>
        <name>NAD(+)</name>
        <dbReference type="ChEBI" id="CHEBI:57540"/>
    </ligand>
</feature>
<dbReference type="GO" id="GO:0006281">
    <property type="term" value="P:DNA repair"/>
    <property type="evidence" value="ECO:0007669"/>
    <property type="project" value="UniProtKB-KW"/>
</dbReference>
<evidence type="ECO:0000256" key="5">
    <source>
        <dbReference type="ARBA" id="ARBA00022705"/>
    </source>
</evidence>
<dbReference type="NCBIfam" id="NF005932">
    <property type="entry name" value="PRK07956.1"/>
    <property type="match status" value="1"/>
</dbReference>
<dbReference type="FunFam" id="1.10.150.20:FF:000007">
    <property type="entry name" value="DNA ligase"/>
    <property type="match status" value="1"/>
</dbReference>
<dbReference type="SUPFAM" id="SSF56091">
    <property type="entry name" value="DNA ligase/mRNA capping enzyme, catalytic domain"/>
    <property type="match status" value="1"/>
</dbReference>
<sequence>MKREIPENIKKEIEKLRDLIHYHNYRYYVLNQPEISDYEYDQLYKRLVELEKEYPELITPDSPTRRIEEALTGEFPVVEHKVPMLSLENTYSIEELLDYEKRLKKIVGDIDIDYAVELKIDGVAVSLEYKDGKFSRGSTRGNGFLGDDITNNLKAIKSVPLKIITDEKDLYDIEVRGEVYMPNDAFLELNKKREEQGEVLFANPRNAAAGTLKNLDPKVVAERKLDIFIHTIVKMSERFKTHTECIEKLKKIGFKTTPYIFRIKKMKEIEDIIEKWDKERHKLPYGTDGLVIKVDNLKLREELGYTEKSPRWAIAFKFAPERVETKLLRIEPNVGRTGIVTPVAILEPVFISGTTVSRASLYNEDEIRKKDIREGDYVYVEKGGEIIPKVVGVNKGKRTKEQKEYKFPENCPVCGSKLVKEEDEAHWRCVNISCPAQVKGRIIHFASRNAMDIEGLGEALVDILVDKGFLKDYGDIYFLNPEEIEKLERMGKKSTQNLMNAIENSKNRGLDKLIYAIGIRNIGSHAARLLAKRFKSMDRFIKADFEELSEIEGIGPVRAQSIKNFFNIQQNIDVIKKLKKAGVVMEMKEEEKESPIKGKKFVFTGALEKFTRDKAKEIVLSLGGEVSDSVSKNVDFVVVGKEPGSKYEKALKLGIKIISEEEFLKMINM</sequence>
<dbReference type="PIRSF" id="PIRSF001604">
    <property type="entry name" value="LigA"/>
    <property type="match status" value="1"/>
</dbReference>
<feature type="binding site" evidence="14">
    <location>
        <position position="429"/>
    </location>
    <ligand>
        <name>Zn(2+)</name>
        <dbReference type="ChEBI" id="CHEBI:29105"/>
    </ligand>
</feature>
<keyword evidence="8 14" id="KW-0862">Zinc</keyword>
<dbReference type="Gene3D" id="2.40.50.140">
    <property type="entry name" value="Nucleic acid-binding proteins"/>
    <property type="match status" value="1"/>
</dbReference>
<dbReference type="InterPro" id="IPR012340">
    <property type="entry name" value="NA-bd_OB-fold"/>
</dbReference>
<evidence type="ECO:0000256" key="10">
    <source>
        <dbReference type="ARBA" id="ARBA00023027"/>
    </source>
</evidence>
<keyword evidence="14" id="KW-0464">Manganese</keyword>
<dbReference type="Pfam" id="PF14520">
    <property type="entry name" value="HHH_5"/>
    <property type="match status" value="1"/>
</dbReference>
<dbReference type="SMART" id="SM00292">
    <property type="entry name" value="BRCT"/>
    <property type="match status" value="1"/>
</dbReference>
<evidence type="ECO:0000256" key="7">
    <source>
        <dbReference type="ARBA" id="ARBA00022763"/>
    </source>
</evidence>
<evidence type="ECO:0000256" key="14">
    <source>
        <dbReference type="HAMAP-Rule" id="MF_01588"/>
    </source>
</evidence>
<dbReference type="Gene3D" id="1.10.287.610">
    <property type="entry name" value="Helix hairpin bin"/>
    <property type="match status" value="1"/>
</dbReference>
<dbReference type="GO" id="GO:0006260">
    <property type="term" value="P:DNA replication"/>
    <property type="evidence" value="ECO:0007669"/>
    <property type="project" value="UniProtKB-KW"/>
</dbReference>
<feature type="binding site" evidence="14">
    <location>
        <position position="434"/>
    </location>
    <ligand>
        <name>Zn(2+)</name>
        <dbReference type="ChEBI" id="CHEBI:29105"/>
    </ligand>
</feature>
<dbReference type="FunFam" id="3.30.470.30:FF:000001">
    <property type="entry name" value="DNA ligase"/>
    <property type="match status" value="1"/>
</dbReference>
<dbReference type="SUPFAM" id="SSF47781">
    <property type="entry name" value="RuvA domain 2-like"/>
    <property type="match status" value="1"/>
</dbReference>
<dbReference type="SUPFAM" id="SSF50249">
    <property type="entry name" value="Nucleic acid-binding proteins"/>
    <property type="match status" value="1"/>
</dbReference>
<comment type="caution">
    <text evidence="17">The sequence shown here is derived from an EMBL/GenBank/DDBJ whole genome shotgun (WGS) entry which is preliminary data.</text>
</comment>
<dbReference type="InterPro" id="IPR041663">
    <property type="entry name" value="DisA/LigA_HHH"/>
</dbReference>
<dbReference type="Pfam" id="PF03119">
    <property type="entry name" value="DNA_ligase_ZBD"/>
    <property type="match status" value="1"/>
</dbReference>
<feature type="binding site" evidence="14">
    <location>
        <begin position="37"/>
        <end position="41"/>
    </location>
    <ligand>
        <name>NAD(+)</name>
        <dbReference type="ChEBI" id="CHEBI:57540"/>
    </ligand>
</feature>
<dbReference type="SMART" id="SM00532">
    <property type="entry name" value="LIGANc"/>
    <property type="match status" value="1"/>
</dbReference>
<feature type="binding site" evidence="14">
    <location>
        <position position="414"/>
    </location>
    <ligand>
        <name>Zn(2+)</name>
        <dbReference type="ChEBI" id="CHEBI:29105"/>
    </ligand>
</feature>
<gene>
    <name evidence="14 17" type="primary">ligA</name>
    <name evidence="17" type="ORF">ENV67_00615</name>
</gene>
<dbReference type="HAMAP" id="MF_01588">
    <property type="entry name" value="DNA_ligase_A"/>
    <property type="match status" value="1"/>
</dbReference>
<dbReference type="CDD" id="cd17748">
    <property type="entry name" value="BRCT_DNA_ligase_like"/>
    <property type="match status" value="1"/>
</dbReference>
<feature type="active site" description="N6-AMP-lysine intermediate" evidence="14">
    <location>
        <position position="119"/>
    </location>
</feature>
<evidence type="ECO:0000256" key="6">
    <source>
        <dbReference type="ARBA" id="ARBA00022723"/>
    </source>
</evidence>
<evidence type="ECO:0000256" key="8">
    <source>
        <dbReference type="ARBA" id="ARBA00022833"/>
    </source>
</evidence>
<dbReference type="FunFam" id="2.40.50.140:FF:000012">
    <property type="entry name" value="DNA ligase"/>
    <property type="match status" value="1"/>
</dbReference>
<feature type="binding site" evidence="14">
    <location>
        <position position="293"/>
    </location>
    <ligand>
        <name>NAD(+)</name>
        <dbReference type="ChEBI" id="CHEBI:57540"/>
    </ligand>
</feature>
<dbReference type="Pfam" id="PF01653">
    <property type="entry name" value="DNA_ligase_aden"/>
    <property type="match status" value="1"/>
</dbReference>
<feature type="binding site" evidence="14">
    <location>
        <position position="317"/>
    </location>
    <ligand>
        <name>NAD(+)</name>
        <dbReference type="ChEBI" id="CHEBI:57540"/>
    </ligand>
</feature>
<dbReference type="PROSITE" id="PS01056">
    <property type="entry name" value="DNA_LIGASE_N2"/>
    <property type="match status" value="1"/>
</dbReference>
<dbReference type="InterPro" id="IPR004149">
    <property type="entry name" value="Znf_DNAligase_C4"/>
</dbReference>
<evidence type="ECO:0000256" key="4">
    <source>
        <dbReference type="ARBA" id="ARBA00022598"/>
    </source>
</evidence>
<keyword evidence="9 14" id="KW-0460">Magnesium</keyword>
<feature type="binding site" evidence="14">
    <location>
        <begin position="86"/>
        <end position="87"/>
    </location>
    <ligand>
        <name>NAD(+)</name>
        <dbReference type="ChEBI" id="CHEBI:57540"/>
    </ligand>
</feature>
<dbReference type="PROSITE" id="PS01055">
    <property type="entry name" value="DNA_LIGASE_N1"/>
    <property type="match status" value="1"/>
</dbReference>
<feature type="binding site" evidence="14">
    <location>
        <position position="178"/>
    </location>
    <ligand>
        <name>NAD(+)</name>
        <dbReference type="ChEBI" id="CHEBI:57540"/>
    </ligand>
</feature>
<keyword evidence="6 14" id="KW-0479">Metal-binding</keyword>
<feature type="domain" description="BRCT" evidence="16">
    <location>
        <begin position="591"/>
        <end position="669"/>
    </location>
</feature>
<comment type="cofactor">
    <cofactor evidence="14">
        <name>Mg(2+)</name>
        <dbReference type="ChEBI" id="CHEBI:18420"/>
    </cofactor>
    <cofactor evidence="14">
        <name>Mn(2+)</name>
        <dbReference type="ChEBI" id="CHEBI:29035"/>
    </cofactor>
</comment>
<dbReference type="FunFam" id="1.10.287.610:FF:000002">
    <property type="entry name" value="DNA ligase"/>
    <property type="match status" value="1"/>
</dbReference>
<dbReference type="InterPro" id="IPR010994">
    <property type="entry name" value="RuvA_2-like"/>
</dbReference>
<dbReference type="Pfam" id="PF22745">
    <property type="entry name" value="Nlig-Ia"/>
    <property type="match status" value="1"/>
</dbReference>
<dbReference type="GO" id="GO:0046872">
    <property type="term" value="F:metal ion binding"/>
    <property type="evidence" value="ECO:0007669"/>
    <property type="project" value="UniProtKB-KW"/>
</dbReference>
<evidence type="ECO:0000256" key="13">
    <source>
        <dbReference type="ARBA" id="ARBA00060881"/>
    </source>
</evidence>
<dbReference type="GO" id="GO:0005829">
    <property type="term" value="C:cytosol"/>
    <property type="evidence" value="ECO:0007669"/>
    <property type="project" value="TreeGrafter"/>
</dbReference>
<dbReference type="Pfam" id="PF00533">
    <property type="entry name" value="BRCT"/>
    <property type="match status" value="1"/>
</dbReference>
<dbReference type="InterPro" id="IPR001357">
    <property type="entry name" value="BRCT_dom"/>
</dbReference>
<comment type="function">
    <text evidence="1 14">DNA ligase that catalyzes the formation of phosphodiester linkages between 5'-phosphoryl and 3'-hydroxyl groups in double-stranded DNA using NAD as a coenzyme and as the energy source for the reaction. It is essential for DNA replication and repair of damaged DNA.</text>
</comment>
<dbReference type="SMART" id="SM00278">
    <property type="entry name" value="HhH1"/>
    <property type="match status" value="3"/>
</dbReference>
<organism evidence="17">
    <name type="scientific">candidate division WOR-3 bacterium</name>
    <dbReference type="NCBI Taxonomy" id="2052148"/>
    <lineage>
        <taxon>Bacteria</taxon>
        <taxon>Bacteria division WOR-3</taxon>
    </lineage>
</organism>
<proteinExistence type="inferred from homology"/>
<dbReference type="InterPro" id="IPR001679">
    <property type="entry name" value="DNA_ligase"/>
</dbReference>
<dbReference type="PANTHER" id="PTHR23389:SF9">
    <property type="entry name" value="DNA LIGASE"/>
    <property type="match status" value="1"/>
</dbReference>
<evidence type="ECO:0000256" key="11">
    <source>
        <dbReference type="ARBA" id="ARBA00023204"/>
    </source>
</evidence>
<dbReference type="Gene3D" id="3.40.50.10190">
    <property type="entry name" value="BRCT domain"/>
    <property type="match status" value="1"/>
</dbReference>
<dbReference type="InterPro" id="IPR013840">
    <property type="entry name" value="DNAligase_N"/>
</dbReference>
<evidence type="ECO:0000256" key="2">
    <source>
        <dbReference type="ARBA" id="ARBA00012722"/>
    </source>
</evidence>
<keyword evidence="5 14" id="KW-0235">DNA replication</keyword>
<dbReference type="InterPro" id="IPR003583">
    <property type="entry name" value="Hlx-hairpin-Hlx_DNA-bd_motif"/>
</dbReference>
<accession>A0A7C4UEW8</accession>
<dbReference type="InterPro" id="IPR018239">
    <property type="entry name" value="DNA_ligase_AS"/>
</dbReference>
<dbReference type="InterPro" id="IPR013839">
    <property type="entry name" value="DNAligase_adenylation"/>
</dbReference>
<evidence type="ECO:0000256" key="9">
    <source>
        <dbReference type="ARBA" id="ARBA00022842"/>
    </source>
</evidence>
<comment type="similarity">
    <text evidence="13 14">Belongs to the NAD-dependent DNA ligase family. LigA subfamily.</text>
</comment>